<protein>
    <submittedName>
        <fullName evidence="1">Uncharacterized protein</fullName>
    </submittedName>
</protein>
<proteinExistence type="predicted"/>
<accession>A0A4V1E883</accession>
<evidence type="ECO:0000313" key="1">
    <source>
        <dbReference type="EMBL" id="QCO92037.1"/>
    </source>
</evidence>
<dbReference type="AlphaFoldDB" id="A0A4V1E883"/>
<name>A0A4V1E883_STREE</name>
<organism evidence="1">
    <name type="scientific">Streptococcus pneumoniae</name>
    <dbReference type="NCBI Taxonomy" id="1313"/>
    <lineage>
        <taxon>Bacteria</taxon>
        <taxon>Bacillati</taxon>
        <taxon>Bacillota</taxon>
        <taxon>Bacilli</taxon>
        <taxon>Lactobacillales</taxon>
        <taxon>Streptococcaceae</taxon>
        <taxon>Streptococcus</taxon>
    </lineage>
</organism>
<reference evidence="1" key="1">
    <citation type="journal article" date="2019" name="Microb. Genom.">
        <title>Putative novel cps loci in a large global collection of pneumococci.</title>
        <authorList>
            <person name="van Tonder A.J."/>
            <person name="Gladstone R.A."/>
            <person name="Lo S.W."/>
            <person name="Nahm M.H."/>
            <person name="du Plessis M."/>
            <person name="Cornick J."/>
            <person name="Kwambana-Adams B."/>
            <person name="Madhi S.A."/>
            <person name="Hawkins P.A."/>
            <person name="Benisty R."/>
            <person name="Dagan R."/>
            <person name="Everett D."/>
            <person name="Antonio M."/>
            <person name="Klugman K.P."/>
            <person name="von Gottberg A."/>
            <person name="Breiman R.F."/>
            <person name="McGee L."/>
            <person name="Bentley S.D."/>
            <person name="The Global Pneumococcal Sequencing C.O."/>
        </authorList>
    </citation>
    <scope>NUCLEOTIDE SEQUENCE</scope>
    <source>
        <strain evidence="1">GPS_NP_1196</strain>
    </source>
</reference>
<sequence>MNIINNLSFSSSTIFHPSFSKLFQSTNLAKTNSYKNNFDYFCIDYHHTNYLTAALLSPLS</sequence>
<dbReference type="EMBL" id="MK606436">
    <property type="protein sequence ID" value="QCO92037.1"/>
    <property type="molecule type" value="Genomic_DNA"/>
</dbReference>